<proteinExistence type="predicted"/>
<gene>
    <name evidence="2" type="ORF">SDC9_152275</name>
</gene>
<keyword evidence="1" id="KW-0812">Transmembrane</keyword>
<comment type="caution">
    <text evidence="2">The sequence shown here is derived from an EMBL/GenBank/DDBJ whole genome shotgun (WGS) entry which is preliminary data.</text>
</comment>
<dbReference type="EMBL" id="VSSQ01050933">
    <property type="protein sequence ID" value="MPN05026.1"/>
    <property type="molecule type" value="Genomic_DNA"/>
</dbReference>
<dbReference type="AlphaFoldDB" id="A0A645EUC3"/>
<protein>
    <submittedName>
        <fullName evidence="2">Uncharacterized protein</fullName>
    </submittedName>
</protein>
<organism evidence="2">
    <name type="scientific">bioreactor metagenome</name>
    <dbReference type="NCBI Taxonomy" id="1076179"/>
    <lineage>
        <taxon>unclassified sequences</taxon>
        <taxon>metagenomes</taxon>
        <taxon>ecological metagenomes</taxon>
    </lineage>
</organism>
<keyword evidence="1" id="KW-1133">Transmembrane helix</keyword>
<feature type="transmembrane region" description="Helical" evidence="1">
    <location>
        <begin position="33"/>
        <end position="54"/>
    </location>
</feature>
<sequence length="70" mass="7741">MAELVVLAALLLVGKNLIGLAYLLEFTFGDLVVWAHIGVIFFRKGSICFFYFIITGIPAYAQDFVVISLV</sequence>
<evidence type="ECO:0000256" key="1">
    <source>
        <dbReference type="SAM" id="Phobius"/>
    </source>
</evidence>
<reference evidence="2" key="1">
    <citation type="submission" date="2019-08" db="EMBL/GenBank/DDBJ databases">
        <authorList>
            <person name="Kucharzyk K."/>
            <person name="Murdoch R.W."/>
            <person name="Higgins S."/>
            <person name="Loffler F."/>
        </authorList>
    </citation>
    <scope>NUCLEOTIDE SEQUENCE</scope>
</reference>
<keyword evidence="1" id="KW-0472">Membrane</keyword>
<accession>A0A645EUC3</accession>
<evidence type="ECO:0000313" key="2">
    <source>
        <dbReference type="EMBL" id="MPN05026.1"/>
    </source>
</evidence>
<name>A0A645EUC3_9ZZZZ</name>